<feature type="compositionally biased region" description="Basic and acidic residues" evidence="1">
    <location>
        <begin position="57"/>
        <end position="71"/>
    </location>
</feature>
<dbReference type="EMBL" id="CAJNIZ010044149">
    <property type="protein sequence ID" value="CAE7679694.1"/>
    <property type="molecule type" value="Genomic_DNA"/>
</dbReference>
<proteinExistence type="predicted"/>
<feature type="compositionally biased region" description="Low complexity" evidence="1">
    <location>
        <begin position="1"/>
        <end position="24"/>
    </location>
</feature>
<feature type="compositionally biased region" description="Polar residues" evidence="1">
    <location>
        <begin position="98"/>
        <end position="111"/>
    </location>
</feature>
<accession>A0A812WMQ6</accession>
<dbReference type="AlphaFoldDB" id="A0A812WMQ6"/>
<reference evidence="2" key="1">
    <citation type="submission" date="2021-02" db="EMBL/GenBank/DDBJ databases">
        <authorList>
            <person name="Dougan E. K."/>
            <person name="Rhodes N."/>
            <person name="Thang M."/>
            <person name="Chan C."/>
        </authorList>
    </citation>
    <scope>NUCLEOTIDE SEQUENCE</scope>
</reference>
<evidence type="ECO:0000313" key="2">
    <source>
        <dbReference type="EMBL" id="CAE7679694.1"/>
    </source>
</evidence>
<evidence type="ECO:0000313" key="3">
    <source>
        <dbReference type="Proteomes" id="UP000649617"/>
    </source>
</evidence>
<protein>
    <submittedName>
        <fullName evidence="2">Uncharacterized protein</fullName>
    </submittedName>
</protein>
<feature type="compositionally biased region" description="Basic residues" evidence="1">
    <location>
        <begin position="121"/>
        <end position="136"/>
    </location>
</feature>
<name>A0A812WMQ6_SYMPI</name>
<organism evidence="2 3">
    <name type="scientific">Symbiodinium pilosum</name>
    <name type="common">Dinoflagellate</name>
    <dbReference type="NCBI Taxonomy" id="2952"/>
    <lineage>
        <taxon>Eukaryota</taxon>
        <taxon>Sar</taxon>
        <taxon>Alveolata</taxon>
        <taxon>Dinophyceae</taxon>
        <taxon>Suessiales</taxon>
        <taxon>Symbiodiniaceae</taxon>
        <taxon>Symbiodinium</taxon>
    </lineage>
</organism>
<dbReference type="Proteomes" id="UP000649617">
    <property type="component" value="Unassembled WGS sequence"/>
</dbReference>
<feature type="region of interest" description="Disordered" evidence="1">
    <location>
        <begin position="54"/>
        <end position="145"/>
    </location>
</feature>
<feature type="region of interest" description="Disordered" evidence="1">
    <location>
        <begin position="1"/>
        <end position="26"/>
    </location>
</feature>
<feature type="compositionally biased region" description="Polar residues" evidence="1">
    <location>
        <begin position="77"/>
        <end position="89"/>
    </location>
</feature>
<evidence type="ECO:0000256" key="1">
    <source>
        <dbReference type="SAM" id="MobiDB-lite"/>
    </source>
</evidence>
<comment type="caution">
    <text evidence="2">The sequence shown here is derived from an EMBL/GenBank/DDBJ whole genome shotgun (WGS) entry which is preliminary data.</text>
</comment>
<sequence>MGWASPAQASSSSRAAANAASSESQRLRGLLQTVSAKASAVPTNTEAERLQSLLRATADDRASGEPARSEDSFELVEQNSCTSLSGSSESWKDLGEQNACNAAGTSSSSSGRELAEDNRPKARRSGRTRQRVARAKRRDEVRIRTPSPDFYHSAFKQLVGRDAEWVGVSQSR</sequence>
<keyword evidence="3" id="KW-1185">Reference proteome</keyword>
<gene>
    <name evidence="2" type="ORF">SPIL2461_LOCUS18901</name>
</gene>